<accession>A0A432VZ38</accession>
<keyword evidence="3" id="KW-0418">Kinase</keyword>
<evidence type="ECO:0000259" key="2">
    <source>
        <dbReference type="Pfam" id="PF14760"/>
    </source>
</evidence>
<evidence type="ECO:0000313" key="4">
    <source>
        <dbReference type="Proteomes" id="UP000288212"/>
    </source>
</evidence>
<dbReference type="Pfam" id="PF14760">
    <property type="entry name" value="Rnk_N"/>
    <property type="match status" value="1"/>
</dbReference>
<dbReference type="PANTHER" id="PTHR30437:SF5">
    <property type="entry name" value="REGULATOR OF NUCLEOSIDE DIPHOSPHATE KINASE"/>
    <property type="match status" value="1"/>
</dbReference>
<dbReference type="NCBIfam" id="NF004396">
    <property type="entry name" value="PRK05753.1"/>
    <property type="match status" value="1"/>
</dbReference>
<dbReference type="GO" id="GO:0003677">
    <property type="term" value="F:DNA binding"/>
    <property type="evidence" value="ECO:0007669"/>
    <property type="project" value="InterPro"/>
</dbReference>
<dbReference type="Pfam" id="PF01272">
    <property type="entry name" value="GreA_GreB"/>
    <property type="match status" value="1"/>
</dbReference>
<name>A0A432VZ38_9GAMM</name>
<dbReference type="Gene3D" id="1.10.286.20">
    <property type="match status" value="1"/>
</dbReference>
<dbReference type="GO" id="GO:0006354">
    <property type="term" value="P:DNA-templated transcription elongation"/>
    <property type="evidence" value="ECO:0007669"/>
    <property type="project" value="TreeGrafter"/>
</dbReference>
<dbReference type="InterPro" id="IPR001437">
    <property type="entry name" value="Tscrpt_elong_fac_GreA/B_C"/>
</dbReference>
<sequence length="138" mass="15329">MTEPIKQPELIMSELDVIRIESLIEKTPALSKQVAHLESELARATVVKPKDIPADVVTMNSRVRFRLIESAKEFEKTLVYPADLGKTEDAISIFAPIGSALIGVRVGETIEWPMQSGLAHVEVIEIVYQPERDGDFVS</sequence>
<reference evidence="3 4" key="1">
    <citation type="journal article" date="2011" name="Front. Microbiol.">
        <title>Genomic signatures of strain selection and enhancement in Bacillus atrophaeus var. globigii, a historical biowarfare simulant.</title>
        <authorList>
            <person name="Gibbons H.S."/>
            <person name="Broomall S.M."/>
            <person name="McNew L.A."/>
            <person name="Daligault H."/>
            <person name="Chapman C."/>
            <person name="Bruce D."/>
            <person name="Karavis M."/>
            <person name="Krepps M."/>
            <person name="McGregor P.A."/>
            <person name="Hong C."/>
            <person name="Park K.H."/>
            <person name="Akmal A."/>
            <person name="Feldman A."/>
            <person name="Lin J.S."/>
            <person name="Chang W.E."/>
            <person name="Higgs B.W."/>
            <person name="Demirev P."/>
            <person name="Lindquist J."/>
            <person name="Liem A."/>
            <person name="Fochler E."/>
            <person name="Read T.D."/>
            <person name="Tapia R."/>
            <person name="Johnson S."/>
            <person name="Bishop-Lilly K.A."/>
            <person name="Detter C."/>
            <person name="Han C."/>
            <person name="Sozhamannan S."/>
            <person name="Rosenzweig C.N."/>
            <person name="Skowronski E.W."/>
        </authorList>
    </citation>
    <scope>NUCLEOTIDE SEQUENCE [LARGE SCALE GENOMIC DNA]</scope>
    <source>
        <strain evidence="3 4">AK5</strain>
    </source>
</reference>
<dbReference type="EMBL" id="PIPI01000001">
    <property type="protein sequence ID" value="RUO21925.1"/>
    <property type="molecule type" value="Genomic_DNA"/>
</dbReference>
<keyword evidence="3" id="KW-0808">Transferase</keyword>
<dbReference type="FunFam" id="3.10.50.30:FF:000002">
    <property type="entry name" value="Regulator of nucleoside diphosphate kinase"/>
    <property type="match status" value="1"/>
</dbReference>
<comment type="caution">
    <text evidence="3">The sequence shown here is derived from an EMBL/GenBank/DDBJ whole genome shotgun (WGS) entry which is preliminary data.</text>
</comment>
<dbReference type="InterPro" id="IPR036953">
    <property type="entry name" value="GreA/GreB_C_sf"/>
</dbReference>
<dbReference type="AlphaFoldDB" id="A0A432VZ38"/>
<dbReference type="RefSeq" id="WP_126791204.1">
    <property type="nucleotide sequence ID" value="NZ_PIPI01000001.1"/>
</dbReference>
<proteinExistence type="predicted"/>
<feature type="domain" description="Transcription elongation factor GreA/GreB C-terminal" evidence="1">
    <location>
        <begin position="53"/>
        <end position="127"/>
    </location>
</feature>
<evidence type="ECO:0000259" key="1">
    <source>
        <dbReference type="Pfam" id="PF01272"/>
    </source>
</evidence>
<dbReference type="SUPFAM" id="SSF54534">
    <property type="entry name" value="FKBP-like"/>
    <property type="match status" value="1"/>
</dbReference>
<protein>
    <submittedName>
        <fullName evidence="3">Nucleoside diphosphate kinase regulator</fullName>
    </submittedName>
</protein>
<dbReference type="GO" id="GO:0032784">
    <property type="term" value="P:regulation of DNA-templated transcription elongation"/>
    <property type="evidence" value="ECO:0007669"/>
    <property type="project" value="InterPro"/>
</dbReference>
<dbReference type="Proteomes" id="UP000288212">
    <property type="component" value="Unassembled WGS sequence"/>
</dbReference>
<keyword evidence="4" id="KW-1185">Reference proteome</keyword>
<dbReference type="GO" id="GO:0070063">
    <property type="term" value="F:RNA polymerase binding"/>
    <property type="evidence" value="ECO:0007669"/>
    <property type="project" value="InterPro"/>
</dbReference>
<evidence type="ECO:0000313" key="3">
    <source>
        <dbReference type="EMBL" id="RUO21925.1"/>
    </source>
</evidence>
<dbReference type="GO" id="GO:0016301">
    <property type="term" value="F:kinase activity"/>
    <property type="evidence" value="ECO:0007669"/>
    <property type="project" value="UniProtKB-KW"/>
</dbReference>
<dbReference type="InterPro" id="IPR029462">
    <property type="entry name" value="Rnk_N"/>
</dbReference>
<dbReference type="Gene3D" id="3.10.50.30">
    <property type="entry name" value="Transcription elongation factor, GreA/GreB, C-terminal domain"/>
    <property type="match status" value="1"/>
</dbReference>
<organism evidence="3 4">
    <name type="scientific">Aliidiomarina haloalkalitolerans</name>
    <dbReference type="NCBI Taxonomy" id="859059"/>
    <lineage>
        <taxon>Bacteria</taxon>
        <taxon>Pseudomonadati</taxon>
        <taxon>Pseudomonadota</taxon>
        <taxon>Gammaproteobacteria</taxon>
        <taxon>Alteromonadales</taxon>
        <taxon>Idiomarinaceae</taxon>
        <taxon>Aliidiomarina</taxon>
    </lineage>
</organism>
<dbReference type="PANTHER" id="PTHR30437">
    <property type="entry name" value="TRANSCRIPTION ELONGATION FACTOR GREA"/>
    <property type="match status" value="1"/>
</dbReference>
<dbReference type="InterPro" id="IPR023459">
    <property type="entry name" value="Tscrpt_elong_fac_GreA/B_fam"/>
</dbReference>
<gene>
    <name evidence="3" type="ORF">CWE06_03520</name>
</gene>
<feature type="domain" description="Regulator of nucleoside diphosphate kinase N-terminal" evidence="2">
    <location>
        <begin position="8"/>
        <end position="47"/>
    </location>
</feature>
<dbReference type="OrthoDB" id="192847at2"/>